<dbReference type="GO" id="GO:0005524">
    <property type="term" value="F:ATP binding"/>
    <property type="evidence" value="ECO:0007669"/>
    <property type="project" value="UniProtKB-KW"/>
</dbReference>
<dbReference type="PROSITE" id="PS51459">
    <property type="entry name" value="FIDO"/>
    <property type="match status" value="1"/>
</dbReference>
<keyword evidence="5" id="KW-1185">Reference proteome</keyword>
<dbReference type="SUPFAM" id="SSF140931">
    <property type="entry name" value="Fic-like"/>
    <property type="match status" value="1"/>
</dbReference>
<dbReference type="PANTHER" id="PTHR13504">
    <property type="entry name" value="FIDO DOMAIN-CONTAINING PROTEIN DDB_G0283145"/>
    <property type="match status" value="1"/>
</dbReference>
<sequence length="416" mass="44572">MTMSLPARITGLQFTLPPAATVASDKAVAAITRLDSEHGEHLEALAGLLLRAESVASSKTEDVEASAEDFARAFYGTKSNSSATSMVASTRALGGLITEVGGGGAITLESILDAHRVLMADDPGESHYAGQVRDMQNWIGGSDHSPRGASYVPPPAETVRPYLEDLLEFANRDDVPVLAQAAIIHAQFESIHPFTDGNGRIGRALINAVLRRRGVTTTVVVPLASALVAKKPTYFDLLAAFREGDAGPIIRAFSHAAASSAQQAVATARRLSELPAEWSDQLREATGRQPRAGSATVVILDLLLRTPFFTAEDMKHLTNASTTAVYKAIAGLTEAEILKPLTNKKRDQVWCAAAILEELNDLGTRIAAETNTDDFWLDTQGTVQRFLRSSWSIRSRNMVSVRQPSENAQGTAPSTE</sequence>
<dbReference type="Pfam" id="PF02661">
    <property type="entry name" value="Fic"/>
    <property type="match status" value="1"/>
</dbReference>
<accession>A0A934QAS7</accession>
<evidence type="ECO:0000256" key="1">
    <source>
        <dbReference type="PIRSR" id="PIRSR640198-1"/>
    </source>
</evidence>
<gene>
    <name evidence="4" type="ORF">JD292_03375</name>
</gene>
<dbReference type="AlphaFoldDB" id="A0A934QAS7"/>
<dbReference type="InterPro" id="IPR040198">
    <property type="entry name" value="Fido_containing"/>
</dbReference>
<organism evidence="4 5">
    <name type="scientific">Leucobacter edaphi</name>
    <dbReference type="NCBI Taxonomy" id="2796472"/>
    <lineage>
        <taxon>Bacteria</taxon>
        <taxon>Bacillati</taxon>
        <taxon>Actinomycetota</taxon>
        <taxon>Actinomycetes</taxon>
        <taxon>Micrococcales</taxon>
        <taxon>Microbacteriaceae</taxon>
        <taxon>Leucobacter</taxon>
    </lineage>
</organism>
<dbReference type="Proteomes" id="UP000618733">
    <property type="component" value="Unassembled WGS sequence"/>
</dbReference>
<evidence type="ECO:0000313" key="5">
    <source>
        <dbReference type="Proteomes" id="UP000618733"/>
    </source>
</evidence>
<dbReference type="InterPro" id="IPR003812">
    <property type="entry name" value="Fido"/>
</dbReference>
<name>A0A934QAS7_9MICO</name>
<comment type="caution">
    <text evidence="4">The sequence shown here is derived from an EMBL/GenBank/DDBJ whole genome shotgun (WGS) entry which is preliminary data.</text>
</comment>
<proteinExistence type="predicted"/>
<reference evidence="4" key="1">
    <citation type="submission" date="2020-12" db="EMBL/GenBank/DDBJ databases">
        <title>Leucobacter sp. CAS2, isolated from Chromium sludge.</title>
        <authorList>
            <person name="Xu Z."/>
        </authorList>
    </citation>
    <scope>NUCLEOTIDE SEQUENCE</scope>
    <source>
        <strain evidence="4">CSA2</strain>
    </source>
</reference>
<feature type="binding site" evidence="2">
    <location>
        <begin position="196"/>
        <end position="203"/>
    </location>
    <ligand>
        <name>ATP</name>
        <dbReference type="ChEBI" id="CHEBI:30616"/>
    </ligand>
</feature>
<feature type="domain" description="Fido" evidence="3">
    <location>
        <begin position="106"/>
        <end position="255"/>
    </location>
</feature>
<keyword evidence="2" id="KW-0067">ATP-binding</keyword>
<dbReference type="PANTHER" id="PTHR13504:SF38">
    <property type="entry name" value="FIDO DOMAIN-CONTAINING PROTEIN"/>
    <property type="match status" value="1"/>
</dbReference>
<dbReference type="EMBL" id="JAEHOI010000002">
    <property type="protein sequence ID" value="MBK0421121.1"/>
    <property type="molecule type" value="Genomic_DNA"/>
</dbReference>
<keyword evidence="2" id="KW-0547">Nucleotide-binding</keyword>
<dbReference type="Gene3D" id="1.10.3290.10">
    <property type="entry name" value="Fido-like domain"/>
    <property type="match status" value="1"/>
</dbReference>
<evidence type="ECO:0000313" key="4">
    <source>
        <dbReference type="EMBL" id="MBK0421121.1"/>
    </source>
</evidence>
<protein>
    <submittedName>
        <fullName evidence="4">Fic family protein</fullName>
    </submittedName>
</protein>
<evidence type="ECO:0000256" key="2">
    <source>
        <dbReference type="PIRSR" id="PIRSR640198-2"/>
    </source>
</evidence>
<feature type="active site" evidence="1">
    <location>
        <position position="192"/>
    </location>
</feature>
<evidence type="ECO:0000259" key="3">
    <source>
        <dbReference type="PROSITE" id="PS51459"/>
    </source>
</evidence>
<dbReference type="InterPro" id="IPR036597">
    <property type="entry name" value="Fido-like_dom_sf"/>
</dbReference>